<accession>A0A1B1A583</accession>
<sequence length="97" mass="10507">MTHIRKIPALLLLLAALAQPAHAAGCYADYKAKQDQPLKLHYGVMELSGACSKSAARDEVAARLQRAGWTLLNVLSVFGPEGLDKRKADAGSNFLRF</sequence>
<evidence type="ECO:0000256" key="1">
    <source>
        <dbReference type="SAM" id="SignalP"/>
    </source>
</evidence>
<dbReference type="Proteomes" id="UP000013243">
    <property type="component" value="Chromosome"/>
</dbReference>
<protein>
    <submittedName>
        <fullName evidence="2">Uncharacterized protein</fullName>
    </submittedName>
</protein>
<organism evidence="2 3">
    <name type="scientific">Tritonibacter mobilis F1926</name>
    <dbReference type="NCBI Taxonomy" id="1265309"/>
    <lineage>
        <taxon>Bacteria</taxon>
        <taxon>Pseudomonadati</taxon>
        <taxon>Pseudomonadota</taxon>
        <taxon>Alphaproteobacteria</taxon>
        <taxon>Rhodobacterales</taxon>
        <taxon>Paracoccaceae</taxon>
        <taxon>Tritonibacter</taxon>
    </lineage>
</organism>
<name>A0A1B1A583_9RHOB</name>
<gene>
    <name evidence="2" type="ORF">K529_012840</name>
</gene>
<dbReference type="RefSeq" id="WP_005624313.1">
    <property type="nucleotide sequence ID" value="NZ_CP015230.1"/>
</dbReference>
<dbReference type="AlphaFoldDB" id="A0A1B1A583"/>
<dbReference type="STRING" id="1265309.K529_012840"/>
<feature type="signal peptide" evidence="1">
    <location>
        <begin position="1"/>
        <end position="23"/>
    </location>
</feature>
<evidence type="ECO:0000313" key="2">
    <source>
        <dbReference type="EMBL" id="ANP41658.1"/>
    </source>
</evidence>
<dbReference type="OrthoDB" id="7745874at2"/>
<dbReference type="KEGG" id="rmb:K529_012840"/>
<feature type="chain" id="PRO_5008518397" evidence="1">
    <location>
        <begin position="24"/>
        <end position="97"/>
    </location>
</feature>
<evidence type="ECO:0000313" key="3">
    <source>
        <dbReference type="Proteomes" id="UP000013243"/>
    </source>
</evidence>
<reference evidence="2 3" key="1">
    <citation type="journal article" date="2016" name="ISME J.">
        <title>Global occurrence and heterogeneity of the Roseobacter-clade species Ruegeria mobilis.</title>
        <authorList>
            <person name="Sonnenschein E."/>
            <person name="Gram L."/>
        </authorList>
    </citation>
    <scope>NUCLEOTIDE SEQUENCE [LARGE SCALE GENOMIC DNA]</scope>
    <source>
        <strain evidence="2 3">F1926</strain>
    </source>
</reference>
<dbReference type="GeneID" id="28250736"/>
<keyword evidence="1" id="KW-0732">Signal</keyword>
<dbReference type="EMBL" id="CP015230">
    <property type="protein sequence ID" value="ANP41658.1"/>
    <property type="molecule type" value="Genomic_DNA"/>
</dbReference>
<proteinExistence type="predicted"/>